<dbReference type="PROSITE" id="PS50975">
    <property type="entry name" value="ATP_GRASP"/>
    <property type="match status" value="1"/>
</dbReference>
<dbReference type="SMART" id="SM00878">
    <property type="entry name" value="Biotin_carb_C"/>
    <property type="match status" value="1"/>
</dbReference>
<evidence type="ECO:0000259" key="10">
    <source>
        <dbReference type="PROSITE" id="PS50979"/>
    </source>
</evidence>
<evidence type="ECO:0000256" key="3">
    <source>
        <dbReference type="ARBA" id="ARBA00022741"/>
    </source>
</evidence>
<dbReference type="Gene3D" id="3.30.1490.20">
    <property type="entry name" value="ATP-grasp fold, A domain"/>
    <property type="match status" value="1"/>
</dbReference>
<dbReference type="InterPro" id="IPR005482">
    <property type="entry name" value="Biotin_COase_C"/>
</dbReference>
<dbReference type="eggNOG" id="COG4799">
    <property type="taxonomic scope" value="Bacteria"/>
</dbReference>
<gene>
    <name evidence="12" type="ordered locus">DR_A0310</name>
</gene>
<feature type="region of interest" description="Disordered" evidence="7">
    <location>
        <begin position="464"/>
        <end position="492"/>
    </location>
</feature>
<evidence type="ECO:0000313" key="12">
    <source>
        <dbReference type="EMBL" id="AAF12468.1"/>
    </source>
</evidence>
<keyword evidence="2" id="KW-0436">Ligase</keyword>
<dbReference type="Gene3D" id="3.90.226.10">
    <property type="entry name" value="2-enoyl-CoA Hydratase, Chain A, domain 1"/>
    <property type="match status" value="2"/>
</dbReference>
<dbReference type="RefSeq" id="WP_010889569.1">
    <property type="nucleotide sequence ID" value="NC_001264.1"/>
</dbReference>
<dbReference type="PANTHER" id="PTHR48095:SF5">
    <property type="entry name" value="BLL7292 PROTEIN"/>
    <property type="match status" value="1"/>
</dbReference>
<protein>
    <submittedName>
        <fullName evidence="12">Carboxylase</fullName>
    </submittedName>
</protein>
<dbReference type="PaxDb" id="243230-DR_A0310"/>
<dbReference type="Gene3D" id="3.30.470.20">
    <property type="entry name" value="ATP-grasp fold, B domain"/>
    <property type="match status" value="1"/>
</dbReference>
<dbReference type="InParanoid" id="Q9RYK2"/>
<dbReference type="GO" id="GO:0005524">
    <property type="term" value="F:ATP binding"/>
    <property type="evidence" value="ECO:0007669"/>
    <property type="project" value="UniProtKB-UniRule"/>
</dbReference>
<keyword evidence="3 6" id="KW-0547">Nucleotide-binding</keyword>
<dbReference type="KEGG" id="dra:DR_A0310"/>
<dbReference type="InterPro" id="IPR011053">
    <property type="entry name" value="Single_hybrid_motif"/>
</dbReference>
<dbReference type="GeneID" id="69519194"/>
<dbReference type="SUPFAM" id="SSF52096">
    <property type="entry name" value="ClpP/crotonase"/>
    <property type="match status" value="2"/>
</dbReference>
<reference evidence="12 13" key="1">
    <citation type="journal article" date="1999" name="Science">
        <title>Genome sequence of the radioresistant bacterium Deinococcus radiodurans R1.</title>
        <authorList>
            <person name="White O."/>
            <person name="Eisen J.A."/>
            <person name="Heidelberg J.F."/>
            <person name="Hickey E.K."/>
            <person name="Peterson J.D."/>
            <person name="Dodson R.J."/>
            <person name="Haft D.H."/>
            <person name="Gwinn M.L."/>
            <person name="Nelson W.C."/>
            <person name="Richardson D.L."/>
            <person name="Moffat K.S."/>
            <person name="Qin H."/>
            <person name="Jiang L."/>
            <person name="Pamphile W."/>
            <person name="Crosby M."/>
            <person name="Shen M."/>
            <person name="Vamathevan J.J."/>
            <person name="Lam P."/>
            <person name="McDonald L."/>
            <person name="Utterback T."/>
            <person name="Zalewski C."/>
            <person name="Makarova K.S."/>
            <person name="Aravind L."/>
            <person name="Daly M.J."/>
            <person name="Minton K.W."/>
            <person name="Fleischmann R.D."/>
            <person name="Ketchum K.A."/>
            <person name="Nelson K.E."/>
            <person name="Salzberg S."/>
            <person name="Smith H.O."/>
            <person name="Venter J.C."/>
            <person name="Fraser C.M."/>
        </authorList>
    </citation>
    <scope>NUCLEOTIDE SEQUENCE [LARGE SCALE GENOMIC DNA]</scope>
    <source>
        <strain evidence="13">ATCC 13939 / DSM 20539 / JCM 16871 / LMG 4051 / NBRC 15346 / NCIMB 9279 / R1 / VKM B-1422</strain>
    </source>
</reference>
<dbReference type="InterPro" id="IPR013815">
    <property type="entry name" value="ATP_grasp_subdomain_1"/>
</dbReference>
<evidence type="ECO:0000259" key="8">
    <source>
        <dbReference type="PROSITE" id="PS50968"/>
    </source>
</evidence>
<dbReference type="Pfam" id="PF00289">
    <property type="entry name" value="Biotin_carb_N"/>
    <property type="match status" value="1"/>
</dbReference>
<evidence type="ECO:0000256" key="6">
    <source>
        <dbReference type="PROSITE-ProRule" id="PRU00409"/>
    </source>
</evidence>
<dbReference type="eggNOG" id="COG0439">
    <property type="taxonomic scope" value="Bacteria"/>
</dbReference>
<dbReference type="PDB" id="5H80">
    <property type="method" value="X-ray"/>
    <property type="resolution" value="1.70 A"/>
    <property type="chains" value="A/B=1-464"/>
</dbReference>
<proteinExistence type="evidence at protein level"/>
<dbReference type="PROSITE" id="PS00867">
    <property type="entry name" value="CPSASE_2"/>
    <property type="match status" value="1"/>
</dbReference>
<dbReference type="STRING" id="243230.DR_A0310"/>
<dbReference type="Pfam" id="PF02786">
    <property type="entry name" value="CPSase_L_D2"/>
    <property type="match status" value="1"/>
</dbReference>
<keyword evidence="4 6" id="KW-0067">ATP-binding</keyword>
<dbReference type="InterPro" id="IPR005481">
    <property type="entry name" value="BC-like_N"/>
</dbReference>
<dbReference type="InterPro" id="IPR034733">
    <property type="entry name" value="AcCoA_carboxyl_beta"/>
</dbReference>
<dbReference type="SUPFAM" id="SSF56059">
    <property type="entry name" value="Glutathione synthetase ATP-binding domain-like"/>
    <property type="match status" value="1"/>
</dbReference>
<sequence length="1091" mass="114790">MTPRVLIANRGEVAVRIERAVSALGWQSVAVYAPDDAGSLHVRRADEAVALSGRGAAAYLDGAALLRVAQEHAATHVHPGYGFLSENADFARACAQAGLVFVGPDPDTLDLFGDKSRARGLAQRLGVPVIPGTDGATTLEEAAAFMQAQGGAPVMLKACSGGGGRGMRVVRQAGDLAAAFEQASREARLAVGQGDLYAERLIERARHIEVQVAGDGQSVTHLWERDCTVQRRHQKLLEFAPAPHLPQAVRTALIGAALQLAQEVKYRCLGTFEFLVTPGGDFYFIEANPRLQVEHTVTEEWCGTDLVTAQLRLAAGETLTAVGLATQPADAAPPPGQAVQARVNMETLGADGQVHVGGGQVQTFTPPGGPGVRVDTFVTTGLTPSPQYDALLAKVVVHRRDAALPGLLRQAATALSEFQIAGVSTNLAFLQALLHHPDVQHYELSTHWLDERLPELVTQAAEYDDVSASTQAPTSSGPSPLPDATPGTERLTAPTTGMLVAYDVHPGQRVRRGECLAVVEAMKIEFQIEAPRDGQVVACHLTAGSSVTLGQPLLDLAADEGADDAVAAEEERDLDALPASYADWQRRLRATTDEARPAAVEKRHAAGKLTARENVAALLDAGSFNEHGALALAAQRGRRSEEELLALSPADGLITGVGTVNAGQFPDTAACAVAAYDYTVLAGTQGYFNHHKLDRLIALAGQWKWPLVLFAEGGGGRPGDTDMPVAAALVTPTFLNFAALSGQVPLVGVAAGACFAGNAALLGCCDVVIATRDSSIGLGGPAMIEGGGLGVVAAGDIGPAEVLAQKGVVDLLAENDAEANELARRYLTYFQGDVTGWEAADQRELRWVIPQVRKRAYDVRALLHLLADTGSVLELRRAFAPGLLTALVRIGGKAFGVIANDPAVLGGAIDAAGADKAARFLNLCDTHRLPVLSLVDTPGFMVGPASEAEGAVRHVSRLFVRAAKLTVPFFAVVTRRAYGLGAQAMAAGSLHAPALTVSWPGGEFGPMGLEGAVRLGYRRELAAVSDPQEREALYQKLVAQAYAQGEAVNVAAHLEVDAVIDPAETRNWLLRALRVSPYSAQRREGGLVDPW</sequence>
<dbReference type="PROSITE" id="PS50968">
    <property type="entry name" value="BIOTINYL_LIPOYL"/>
    <property type="match status" value="1"/>
</dbReference>
<dbReference type="GO" id="GO:0006633">
    <property type="term" value="P:fatty acid biosynthetic process"/>
    <property type="evidence" value="ECO:0000318"/>
    <property type="project" value="GO_Central"/>
</dbReference>
<keyword evidence="5" id="KW-0092">Biotin</keyword>
<dbReference type="PIR" id="C75585">
    <property type="entry name" value="C75585"/>
</dbReference>
<dbReference type="GO" id="GO:0003989">
    <property type="term" value="F:acetyl-CoA carboxylase activity"/>
    <property type="evidence" value="ECO:0000318"/>
    <property type="project" value="GO_Central"/>
</dbReference>
<dbReference type="InterPro" id="IPR000089">
    <property type="entry name" value="Biotin_lipoyl"/>
</dbReference>
<evidence type="ECO:0000256" key="1">
    <source>
        <dbReference type="ARBA" id="ARBA00001953"/>
    </source>
</evidence>
<dbReference type="InterPro" id="IPR051602">
    <property type="entry name" value="ACC_Biotin_Carboxylase"/>
</dbReference>
<dbReference type="SMR" id="Q9RYK2"/>
<dbReference type="Pfam" id="PF01039">
    <property type="entry name" value="Carboxyl_trans"/>
    <property type="match status" value="1"/>
</dbReference>
<keyword evidence="13" id="KW-1185">Reference proteome</keyword>
<dbReference type="EMBL" id="AE001825">
    <property type="protein sequence ID" value="AAF12468.1"/>
    <property type="molecule type" value="Genomic_DNA"/>
</dbReference>
<dbReference type="PATRIC" id="fig|243230.17.peg.3200"/>
<dbReference type="InterPro" id="IPR011054">
    <property type="entry name" value="Rudment_hybrid_motif"/>
</dbReference>
<dbReference type="PDBsum" id="5H80"/>
<dbReference type="Pfam" id="PF02785">
    <property type="entry name" value="Biotin_carb_C"/>
    <property type="match status" value="1"/>
</dbReference>
<dbReference type="InterPro" id="IPR011764">
    <property type="entry name" value="Biotin_carboxylation_dom"/>
</dbReference>
<dbReference type="Pfam" id="PF00364">
    <property type="entry name" value="Biotin_lipoyl"/>
    <property type="match status" value="1"/>
</dbReference>
<dbReference type="Gene3D" id="2.40.50.100">
    <property type="match status" value="1"/>
</dbReference>
<evidence type="ECO:0000259" key="11">
    <source>
        <dbReference type="PROSITE" id="PS50989"/>
    </source>
</evidence>
<evidence type="ECO:0000259" key="9">
    <source>
        <dbReference type="PROSITE" id="PS50975"/>
    </source>
</evidence>
<dbReference type="EnsemblBacteria" id="AAF12468">
    <property type="protein sequence ID" value="AAF12468"/>
    <property type="gene ID" value="DR_A0310"/>
</dbReference>
<organism evidence="12 13">
    <name type="scientific">Deinococcus radiodurans (strain ATCC 13939 / DSM 20539 / JCM 16871 / CCUG 27074 / LMG 4051 / NBRC 15346 / NCIMB 9279 / VKM B-1422 / R1)</name>
    <dbReference type="NCBI Taxonomy" id="243230"/>
    <lineage>
        <taxon>Bacteria</taxon>
        <taxon>Thermotogati</taxon>
        <taxon>Deinococcota</taxon>
        <taxon>Deinococci</taxon>
        <taxon>Deinococcales</taxon>
        <taxon>Deinococcaceae</taxon>
        <taxon>Deinococcus</taxon>
    </lineage>
</organism>
<dbReference type="PDB" id="5FIF">
    <property type="method" value="X-ray"/>
    <property type="resolution" value="2.49 A"/>
    <property type="chains" value="A/B/C/D/E/F=556-1091"/>
</dbReference>
<reference evidence="14 15" key="2">
    <citation type="journal article" date="2016" name="Structure">
        <title>Hybrid Structure of a Dynamic Single-Chain Carboxylase from Deinococcus radiodurans.</title>
        <authorList>
            <person name="Hagmann A."/>
            <person name="Hunkeler M."/>
            <person name="Stuttfeld E."/>
            <person name="Maier T."/>
        </authorList>
    </citation>
    <scope>X-RAY CRYSTALLOGRAPHY (1.70 ANGSTROMS) OF 1-464</scope>
</reference>
<dbReference type="Gene3D" id="3.40.50.20">
    <property type="match status" value="1"/>
</dbReference>
<dbReference type="DIP" id="DIP-62080N"/>
<dbReference type="PROSITE" id="PS50979">
    <property type="entry name" value="BC"/>
    <property type="match status" value="1"/>
</dbReference>
<dbReference type="InterPro" id="IPR005479">
    <property type="entry name" value="CPAse_ATP-bd"/>
</dbReference>
<feature type="domain" description="ATP-grasp" evidence="9">
    <location>
        <begin position="119"/>
        <end position="315"/>
    </location>
</feature>
<dbReference type="OrthoDB" id="9807469at2"/>
<dbReference type="InterPro" id="IPR016185">
    <property type="entry name" value="PreATP-grasp_dom_sf"/>
</dbReference>
<evidence type="ECO:0000256" key="2">
    <source>
        <dbReference type="ARBA" id="ARBA00022598"/>
    </source>
</evidence>
<accession>Q9RYK2</accession>
<dbReference type="GO" id="GO:0046872">
    <property type="term" value="F:metal ion binding"/>
    <property type="evidence" value="ECO:0007669"/>
    <property type="project" value="InterPro"/>
</dbReference>
<dbReference type="InterPro" id="IPR011761">
    <property type="entry name" value="ATP-grasp"/>
</dbReference>
<evidence type="ECO:0000256" key="4">
    <source>
        <dbReference type="ARBA" id="ARBA00022840"/>
    </source>
</evidence>
<evidence type="ECO:0007829" key="15">
    <source>
        <dbReference type="PDB" id="5H80"/>
    </source>
</evidence>
<dbReference type="InterPro" id="IPR029045">
    <property type="entry name" value="ClpP/crotonase-like_dom_sf"/>
</dbReference>
<evidence type="ECO:0000256" key="7">
    <source>
        <dbReference type="SAM" id="MobiDB-lite"/>
    </source>
</evidence>
<dbReference type="SUPFAM" id="SSF51230">
    <property type="entry name" value="Single hybrid motif"/>
    <property type="match status" value="1"/>
</dbReference>
<dbReference type="FunCoup" id="Q9RYK2">
    <property type="interactions" value="279"/>
</dbReference>
<feature type="domain" description="CoA carboxyltransferase C-terminal" evidence="11">
    <location>
        <begin position="844"/>
        <end position="1075"/>
    </location>
</feature>
<feature type="domain" description="Lipoyl-binding" evidence="8">
    <location>
        <begin position="486"/>
        <end position="557"/>
    </location>
</feature>
<dbReference type="InterPro" id="IPR011763">
    <property type="entry name" value="COA_CT_C"/>
</dbReference>
<dbReference type="HOGENOM" id="CLU_009218_0_0_0"/>
<dbReference type="eggNOG" id="COG4770">
    <property type="taxonomic scope" value="Bacteria"/>
</dbReference>
<dbReference type="PANTHER" id="PTHR48095">
    <property type="entry name" value="PYRUVATE CARBOXYLASE SUBUNIT A"/>
    <property type="match status" value="1"/>
</dbReference>
<feature type="domain" description="Biotin carboxylation" evidence="10">
    <location>
        <begin position="1"/>
        <end position="454"/>
    </location>
</feature>
<dbReference type="SUPFAM" id="SSF51246">
    <property type="entry name" value="Rudiment single hybrid motif"/>
    <property type="match status" value="1"/>
</dbReference>
<evidence type="ECO:0007829" key="14">
    <source>
        <dbReference type="PDB" id="5FIF"/>
    </source>
</evidence>
<dbReference type="PDBsum" id="5FIF"/>
<evidence type="ECO:0000313" key="13">
    <source>
        <dbReference type="Proteomes" id="UP000002524"/>
    </source>
</evidence>
<keyword evidence="14 15" id="KW-0002">3D-structure</keyword>
<dbReference type="SUPFAM" id="SSF52440">
    <property type="entry name" value="PreATP-grasp domain"/>
    <property type="match status" value="1"/>
</dbReference>
<evidence type="ECO:0000256" key="5">
    <source>
        <dbReference type="ARBA" id="ARBA00023267"/>
    </source>
</evidence>
<feature type="compositionally biased region" description="Polar residues" evidence="7">
    <location>
        <begin position="467"/>
        <end position="478"/>
    </location>
</feature>
<dbReference type="PROSITE" id="PS50989">
    <property type="entry name" value="COA_CT_CTER"/>
    <property type="match status" value="1"/>
</dbReference>
<comment type="cofactor">
    <cofactor evidence="1">
        <name>biotin</name>
        <dbReference type="ChEBI" id="CHEBI:57586"/>
    </cofactor>
</comment>
<dbReference type="Proteomes" id="UP000002524">
    <property type="component" value="Chromosome 2"/>
</dbReference>
<dbReference type="AlphaFoldDB" id="Q9RYK2"/>
<name>Q9RYK2_DEIRA</name>
<dbReference type="CDD" id="cd06850">
    <property type="entry name" value="biotinyl_domain"/>
    <property type="match status" value="1"/>
</dbReference>